<dbReference type="GO" id="GO:0005634">
    <property type="term" value="C:nucleus"/>
    <property type="evidence" value="ECO:0007669"/>
    <property type="project" value="InterPro"/>
</dbReference>
<keyword evidence="3" id="KW-0158">Chromosome</keyword>
<dbReference type="SMART" id="SM01374">
    <property type="entry name" value="Ribosomal_L14"/>
    <property type="match status" value="1"/>
</dbReference>
<evidence type="ECO:0000256" key="4">
    <source>
        <dbReference type="ARBA" id="ARBA00022980"/>
    </source>
</evidence>
<dbReference type="InterPro" id="IPR018848">
    <property type="entry name" value="WIYLD_domain"/>
</dbReference>
<dbReference type="Pfam" id="PF05033">
    <property type="entry name" value="Pre-SET"/>
    <property type="match status" value="1"/>
</dbReference>
<evidence type="ECO:0000256" key="3">
    <source>
        <dbReference type="ARBA" id="ARBA00022454"/>
    </source>
</evidence>
<evidence type="ECO:0000256" key="1">
    <source>
        <dbReference type="ARBA" id="ARBA00004286"/>
    </source>
</evidence>
<dbReference type="GO" id="GO:0005840">
    <property type="term" value="C:ribosome"/>
    <property type="evidence" value="ECO:0007669"/>
    <property type="project" value="UniProtKB-KW"/>
</dbReference>
<dbReference type="PROSITE" id="PS51580">
    <property type="entry name" value="SAM_MT43_3"/>
    <property type="match status" value="1"/>
</dbReference>
<dbReference type="InterPro" id="IPR043017">
    <property type="entry name" value="WIYLD_dom_sf"/>
</dbReference>
<dbReference type="Gene3D" id="2.170.270.10">
    <property type="entry name" value="SET domain"/>
    <property type="match status" value="1"/>
</dbReference>
<dbReference type="AlphaFoldDB" id="A0AAP0X719"/>
<comment type="caution">
    <text evidence="9">The sequence shown here is derived from an EMBL/GenBank/DDBJ whole genome shotgun (WGS) entry which is preliminary data.</text>
</comment>
<feature type="compositionally biased region" description="Acidic residues" evidence="6">
    <location>
        <begin position="80"/>
        <end position="92"/>
    </location>
</feature>
<dbReference type="SUPFAM" id="SSF82199">
    <property type="entry name" value="SET domain"/>
    <property type="match status" value="1"/>
</dbReference>
<dbReference type="SUPFAM" id="SSF50193">
    <property type="entry name" value="Ribosomal protein L14"/>
    <property type="match status" value="1"/>
</dbReference>
<feature type="compositionally biased region" description="Basic and acidic residues" evidence="6">
    <location>
        <begin position="126"/>
        <end position="143"/>
    </location>
</feature>
<keyword evidence="5" id="KW-0687">Ribonucleoprotein</keyword>
<accession>A0AAP0X719</accession>
<feature type="compositionally biased region" description="Basic and acidic residues" evidence="6">
    <location>
        <begin position="205"/>
        <end position="222"/>
    </location>
</feature>
<keyword evidence="4" id="KW-0689">Ribosomal protein</keyword>
<feature type="region of interest" description="Disordered" evidence="6">
    <location>
        <begin position="67"/>
        <end position="176"/>
    </location>
</feature>
<feature type="compositionally biased region" description="Basic and acidic residues" evidence="6">
    <location>
        <begin position="69"/>
        <end position="79"/>
    </location>
</feature>
<dbReference type="PROSITE" id="PS50867">
    <property type="entry name" value="PRE_SET"/>
    <property type="match status" value="1"/>
</dbReference>
<reference evidence="9 10" key="1">
    <citation type="journal article" date="2024" name="Plant J.">
        <title>Genome sequences and population genomics reveal climatic adaptation and genomic divergence between two closely related sweetgum species.</title>
        <authorList>
            <person name="Xu W.Q."/>
            <person name="Ren C.Q."/>
            <person name="Zhang X.Y."/>
            <person name="Comes H.P."/>
            <person name="Liu X.H."/>
            <person name="Li Y.G."/>
            <person name="Kettle C.J."/>
            <person name="Jalonen R."/>
            <person name="Gaisberger H."/>
            <person name="Ma Y.Z."/>
            <person name="Qiu Y.X."/>
        </authorList>
    </citation>
    <scope>NUCLEOTIDE SEQUENCE [LARGE SCALE GENOMIC DNA]</scope>
    <source>
        <strain evidence="9">Hangzhou</strain>
    </source>
</reference>
<gene>
    <name evidence="9" type="ORF">L1049_016133</name>
</gene>
<evidence type="ECO:0000313" key="9">
    <source>
        <dbReference type="EMBL" id="KAK9287695.1"/>
    </source>
</evidence>
<feature type="region of interest" description="Disordered" evidence="6">
    <location>
        <begin position="197"/>
        <end position="222"/>
    </location>
</feature>
<dbReference type="CDD" id="cd00337">
    <property type="entry name" value="Ribosomal_uL14"/>
    <property type="match status" value="1"/>
</dbReference>
<dbReference type="InterPro" id="IPR025776">
    <property type="entry name" value="SUVR4/1/2"/>
</dbReference>
<dbReference type="GO" id="GO:0005694">
    <property type="term" value="C:chromosome"/>
    <property type="evidence" value="ECO:0007669"/>
    <property type="project" value="UniProtKB-SubCell"/>
</dbReference>
<comment type="subcellular location">
    <subcellularLocation>
        <location evidence="1">Chromosome</location>
    </subcellularLocation>
</comment>
<dbReference type="PROSITE" id="PS50280">
    <property type="entry name" value="SET"/>
    <property type="match status" value="1"/>
</dbReference>
<proteinExistence type="inferred from homology"/>
<evidence type="ECO:0000259" key="7">
    <source>
        <dbReference type="PROSITE" id="PS50280"/>
    </source>
</evidence>
<name>A0AAP0X719_LIQFO</name>
<dbReference type="InterPro" id="IPR000218">
    <property type="entry name" value="Ribosomal_uL14"/>
</dbReference>
<dbReference type="Gene3D" id="1.10.8.850">
    <property type="entry name" value="Histone-lysine N methyltransferase , C-terminal domain-like"/>
    <property type="match status" value="1"/>
</dbReference>
<dbReference type="GO" id="GO:0006412">
    <property type="term" value="P:translation"/>
    <property type="evidence" value="ECO:0007669"/>
    <property type="project" value="InterPro"/>
</dbReference>
<dbReference type="FunFam" id="2.40.150.20:FF:000003">
    <property type="entry name" value="60S ribosomal protein L23"/>
    <property type="match status" value="1"/>
</dbReference>
<dbReference type="Pfam" id="PF00238">
    <property type="entry name" value="Ribosomal_L14"/>
    <property type="match status" value="1"/>
</dbReference>
<dbReference type="Proteomes" id="UP001415857">
    <property type="component" value="Unassembled WGS sequence"/>
</dbReference>
<protein>
    <submittedName>
        <fullName evidence="9">Uncharacterized protein</fullName>
    </submittedName>
</protein>
<keyword evidence="10" id="KW-1185">Reference proteome</keyword>
<dbReference type="HAMAP" id="MF_01367">
    <property type="entry name" value="Ribosomal_uL14"/>
    <property type="match status" value="1"/>
</dbReference>
<feature type="domain" description="Pre-SET" evidence="8">
    <location>
        <begin position="543"/>
        <end position="646"/>
    </location>
</feature>
<feature type="domain" description="SET" evidence="7">
    <location>
        <begin position="649"/>
        <end position="781"/>
    </location>
</feature>
<dbReference type="InterPro" id="IPR001214">
    <property type="entry name" value="SET_dom"/>
</dbReference>
<dbReference type="Gene3D" id="2.40.150.20">
    <property type="entry name" value="Ribosomal protein L14"/>
    <property type="match status" value="1"/>
</dbReference>
<evidence type="ECO:0000259" key="8">
    <source>
        <dbReference type="PROSITE" id="PS50867"/>
    </source>
</evidence>
<dbReference type="PANTHER" id="PTHR46450:SF24">
    <property type="entry name" value="HISTONE-LYSINE N-METHYLTRANSFERASE SUVR4"/>
    <property type="match status" value="1"/>
</dbReference>
<sequence>MPRRRKTAPKQKTAKAYEAMKEIGIPLDTVKPVLKRLLKVYNNNWALIEDGNYGVLVDAIFDNAETEGAETRKKGQLHDEPEEPEEDSEDSEPLLKRMCLRNRKEQASSSLGNSKPGRGGTPSRRPLLDDVEPSKTRGKEKMVESSQLFVGDELNGSKPVSPQRNVGVVAKPSSPQTCLEMGGDEPFQLRLGDTRAASHSFSPETHLRDKRTTPEFDPRENKSKRETRIVCFNESSVECDGFSPIDNMLTESNEALVMPKSEPFADDLPQHEAPLPLAMIFPGMPIYGSSNGNCSSAKADSLEFSDSKHQDVEDKGDELSNLFQFDIASSPKEEVKITLILNPSRQSAFRIPRLDEVLKVAEDKILKSYGITEPGFSVMKLMRDLCKCFLAVATDYNGDKQLRCVLKETDAQNIFGGRGDYQGNFYNPPSFLNGSVKFQNFVEIAPQIPKPLAPSGLKNLQCIVGLDENLTENIFSGEKKKMKVLKCFVSCVNDITRGEERVKISLVNEVSTKSPPKFIYIPRNMVYHNAYVNFALARISDEDCCSCCFEDCLSVAIPCACARESGGEFAYTLGGLIKDKFLEDCLSMNRDPQQHRLFFCEDCPLERSNGKKSNPCKGHLVKKFIKECWCKCGCSKKCGNRVVQRGITANLQVFLTPEGKGWGLRTLEDLPKGAFVCEYVGEIVTNTELYERNMKRTGKHTYPVLLDADWGSEGVLKDEEALCLDATLYGNVARFINHRCSDANLVVIPVEVETPDHHYYHTAFFTTRKVDAMEELTWCARTASSDLLAIPKYIQEGVEDRRAISSGCRWVCRWRRQVNCADNTGAKNLYIISVKGIKGRLNRLPSACVGDMVMATVKKGKPDLRKKVMPAVIVRQRKPWRRKDGVFMYFEDNAGVIVNPKGEMKGSAITGPIGKECADLWPRIASAANAIV</sequence>
<dbReference type="CDD" id="cd10538">
    <property type="entry name" value="SET_SETDB-like"/>
    <property type="match status" value="1"/>
</dbReference>
<comment type="similarity">
    <text evidence="2">Belongs to the universal ribosomal protein uL14 family.</text>
</comment>
<dbReference type="InterPro" id="IPR046341">
    <property type="entry name" value="SET_dom_sf"/>
</dbReference>
<dbReference type="InterPro" id="IPR036853">
    <property type="entry name" value="Ribosomal_uL14_sf"/>
</dbReference>
<dbReference type="PANTHER" id="PTHR46450">
    <property type="entry name" value="INACTIVE HISTONE-LYSINE N-METHYLTRANSFERASE SUVR1-RELATED"/>
    <property type="match status" value="1"/>
</dbReference>
<dbReference type="InterPro" id="IPR007728">
    <property type="entry name" value="Pre-SET_dom"/>
</dbReference>
<dbReference type="Pfam" id="PF10440">
    <property type="entry name" value="WIYLD"/>
    <property type="match status" value="1"/>
</dbReference>
<dbReference type="SMART" id="SM00317">
    <property type="entry name" value="SET"/>
    <property type="match status" value="1"/>
</dbReference>
<organism evidence="9 10">
    <name type="scientific">Liquidambar formosana</name>
    <name type="common">Formosan gum</name>
    <dbReference type="NCBI Taxonomy" id="63359"/>
    <lineage>
        <taxon>Eukaryota</taxon>
        <taxon>Viridiplantae</taxon>
        <taxon>Streptophyta</taxon>
        <taxon>Embryophyta</taxon>
        <taxon>Tracheophyta</taxon>
        <taxon>Spermatophyta</taxon>
        <taxon>Magnoliopsida</taxon>
        <taxon>eudicotyledons</taxon>
        <taxon>Gunneridae</taxon>
        <taxon>Pentapetalae</taxon>
        <taxon>Saxifragales</taxon>
        <taxon>Altingiaceae</taxon>
        <taxon>Liquidambar</taxon>
    </lineage>
</organism>
<dbReference type="EMBL" id="JBBPBK010000003">
    <property type="protein sequence ID" value="KAK9287695.1"/>
    <property type="molecule type" value="Genomic_DNA"/>
</dbReference>
<dbReference type="InterPro" id="IPR019972">
    <property type="entry name" value="Ribosomal_uL14_CS"/>
</dbReference>
<evidence type="ECO:0000256" key="2">
    <source>
        <dbReference type="ARBA" id="ARBA00010745"/>
    </source>
</evidence>
<dbReference type="GO" id="GO:0042054">
    <property type="term" value="F:histone methyltransferase activity"/>
    <property type="evidence" value="ECO:0007669"/>
    <property type="project" value="InterPro"/>
</dbReference>
<dbReference type="PROSITE" id="PS00049">
    <property type="entry name" value="RIBOSOMAL_L14"/>
    <property type="match status" value="1"/>
</dbReference>
<evidence type="ECO:0000256" key="6">
    <source>
        <dbReference type="SAM" id="MobiDB-lite"/>
    </source>
</evidence>
<dbReference type="GO" id="GO:1990904">
    <property type="term" value="C:ribonucleoprotein complex"/>
    <property type="evidence" value="ECO:0007669"/>
    <property type="project" value="UniProtKB-KW"/>
</dbReference>
<dbReference type="Pfam" id="PF00856">
    <property type="entry name" value="SET"/>
    <property type="match status" value="1"/>
</dbReference>
<evidence type="ECO:0000256" key="5">
    <source>
        <dbReference type="ARBA" id="ARBA00023274"/>
    </source>
</evidence>
<dbReference type="SMART" id="SM00468">
    <property type="entry name" value="PreSET"/>
    <property type="match status" value="1"/>
</dbReference>
<dbReference type="GO" id="GO:0008270">
    <property type="term" value="F:zinc ion binding"/>
    <property type="evidence" value="ECO:0007669"/>
    <property type="project" value="InterPro"/>
</dbReference>
<dbReference type="GO" id="GO:0003735">
    <property type="term" value="F:structural constituent of ribosome"/>
    <property type="evidence" value="ECO:0007669"/>
    <property type="project" value="InterPro"/>
</dbReference>
<evidence type="ECO:0000313" key="10">
    <source>
        <dbReference type="Proteomes" id="UP001415857"/>
    </source>
</evidence>